<proteinExistence type="predicted"/>
<protein>
    <submittedName>
        <fullName evidence="1">Uncharacterized protein</fullName>
    </submittedName>
</protein>
<reference evidence="1" key="1">
    <citation type="submission" date="2022-11" db="EMBL/GenBank/DDBJ databases">
        <title>Genome Sequence of Boeremia exigua.</title>
        <authorList>
            <person name="Buettner E."/>
        </authorList>
    </citation>
    <scope>NUCLEOTIDE SEQUENCE</scope>
    <source>
        <strain evidence="1">CU02</strain>
    </source>
</reference>
<accession>A0ACC2HUC6</accession>
<dbReference type="Proteomes" id="UP001153331">
    <property type="component" value="Unassembled WGS sequence"/>
</dbReference>
<organism evidence="1 2">
    <name type="scientific">Boeremia exigua</name>
    <dbReference type="NCBI Taxonomy" id="749465"/>
    <lineage>
        <taxon>Eukaryota</taxon>
        <taxon>Fungi</taxon>
        <taxon>Dikarya</taxon>
        <taxon>Ascomycota</taxon>
        <taxon>Pezizomycotina</taxon>
        <taxon>Dothideomycetes</taxon>
        <taxon>Pleosporomycetidae</taxon>
        <taxon>Pleosporales</taxon>
        <taxon>Pleosporineae</taxon>
        <taxon>Didymellaceae</taxon>
        <taxon>Boeremia</taxon>
    </lineage>
</organism>
<comment type="caution">
    <text evidence="1">The sequence shown here is derived from an EMBL/GenBank/DDBJ whole genome shotgun (WGS) entry which is preliminary data.</text>
</comment>
<keyword evidence="2" id="KW-1185">Reference proteome</keyword>
<evidence type="ECO:0000313" key="2">
    <source>
        <dbReference type="Proteomes" id="UP001153331"/>
    </source>
</evidence>
<evidence type="ECO:0000313" key="1">
    <source>
        <dbReference type="EMBL" id="KAJ8106687.1"/>
    </source>
</evidence>
<dbReference type="EMBL" id="JAPHNI010001099">
    <property type="protein sequence ID" value="KAJ8106687.1"/>
    <property type="molecule type" value="Genomic_DNA"/>
</dbReference>
<name>A0ACC2HUC6_9PLEO</name>
<sequence length="159" mass="17594">MPKINPLDILAIKNTISRYCEALDNKDFTLLEDVFTHDVSADYPFNSDLQGVKAVAEAVKQRLGPVRTHHSLTTQRVVFEDSGKAAHGVTYFQGAHFGQGPHEGKLLCAYGKYVDDLVLCQGDDDSCEGVPGASGKWRIAKRKVTFTQRIGDEKIMSEH</sequence>
<gene>
    <name evidence="1" type="ORF">OPT61_g9375</name>
</gene>